<keyword evidence="1" id="KW-0378">Hydrolase</keyword>
<dbReference type="PROSITE" id="PS00928">
    <property type="entry name" value="TREHALASE_2"/>
    <property type="match status" value="1"/>
</dbReference>
<feature type="signal peptide" evidence="3">
    <location>
        <begin position="1"/>
        <end position="22"/>
    </location>
</feature>
<dbReference type="Proteomes" id="UP000597617">
    <property type="component" value="Unassembled WGS sequence"/>
</dbReference>
<evidence type="ECO:0000256" key="2">
    <source>
        <dbReference type="ARBA" id="ARBA00023295"/>
    </source>
</evidence>
<evidence type="ECO:0000313" key="5">
    <source>
        <dbReference type="Proteomes" id="UP000597617"/>
    </source>
</evidence>
<organism evidence="4 5">
    <name type="scientific">Hymenobacter jeongseonensis</name>
    <dbReference type="NCBI Taxonomy" id="2791027"/>
    <lineage>
        <taxon>Bacteria</taxon>
        <taxon>Pseudomonadati</taxon>
        <taxon>Bacteroidota</taxon>
        <taxon>Cytophagia</taxon>
        <taxon>Cytophagales</taxon>
        <taxon>Hymenobacteraceae</taxon>
        <taxon>Hymenobacter</taxon>
    </lineage>
</organism>
<dbReference type="InterPro" id="IPR001661">
    <property type="entry name" value="Glyco_hydro_37"/>
</dbReference>
<dbReference type="NCBIfam" id="NF009773">
    <property type="entry name" value="PRK13270.1"/>
    <property type="match status" value="1"/>
</dbReference>
<evidence type="ECO:0000313" key="4">
    <source>
        <dbReference type="EMBL" id="MBF9239704.1"/>
    </source>
</evidence>
<protein>
    <submittedName>
        <fullName evidence="4">Alpha,alpha-trehalase TreF</fullName>
    </submittedName>
</protein>
<dbReference type="EMBL" id="JADQDQ010000016">
    <property type="protein sequence ID" value="MBF9239704.1"/>
    <property type="molecule type" value="Genomic_DNA"/>
</dbReference>
<gene>
    <name evidence="4" type="primary">treF</name>
    <name evidence="4" type="ORF">I2I05_20090</name>
</gene>
<evidence type="ECO:0000256" key="1">
    <source>
        <dbReference type="ARBA" id="ARBA00022801"/>
    </source>
</evidence>
<dbReference type="NCBIfam" id="NF009774">
    <property type="entry name" value="PRK13271.1"/>
    <property type="match status" value="1"/>
</dbReference>
<reference evidence="4 5" key="1">
    <citation type="submission" date="2020-11" db="EMBL/GenBank/DDBJ databases">
        <authorList>
            <person name="Kim M.K."/>
        </authorList>
    </citation>
    <scope>NUCLEOTIDE SEQUENCE [LARGE SCALE GENOMIC DNA]</scope>
    <source>
        <strain evidence="4 5">BT683</strain>
    </source>
</reference>
<dbReference type="RefSeq" id="WP_196284054.1">
    <property type="nucleotide sequence ID" value="NZ_JADQDQ010000016.1"/>
</dbReference>
<name>A0ABS0INU6_9BACT</name>
<dbReference type="PROSITE" id="PS00927">
    <property type="entry name" value="TREHALASE_1"/>
    <property type="match status" value="1"/>
</dbReference>
<keyword evidence="3" id="KW-0732">Signal</keyword>
<proteinExistence type="predicted"/>
<keyword evidence="2" id="KW-0326">Glycosidase</keyword>
<dbReference type="Gene3D" id="1.50.10.10">
    <property type="match status" value="1"/>
</dbReference>
<dbReference type="InterPro" id="IPR018232">
    <property type="entry name" value="Glyco_hydro_37_CS"/>
</dbReference>
<feature type="chain" id="PRO_5047210565" evidence="3">
    <location>
        <begin position="23"/>
        <end position="549"/>
    </location>
</feature>
<keyword evidence="5" id="KW-1185">Reference proteome</keyword>
<dbReference type="PANTHER" id="PTHR23403">
    <property type="entry name" value="TREHALASE"/>
    <property type="match status" value="1"/>
</dbReference>
<dbReference type="PRINTS" id="PR00744">
    <property type="entry name" value="GLHYDRLASE37"/>
</dbReference>
<sequence>MTKKIFTWSIALLSVLPLPGRAQIGQVAPPVAPKPEVAAAPAVPASPRQLFPGLFEAVQLGRIFADNKTFVDAAPRQRPATILAAWNREKKQPGFKLKAFVETHFDLPTDSATTFRSNVAAGLRHHLDTLWTVLARPAAPPASPDDSLAAYRSLLPLPKPYIVPGGRFREVYYWDSYFTMLGLAEAGKNELLNNLTDNFAFLINRYGFVPNGNRSYYLTRSQPPFFASMVALVAKDQGNGVLLRYRAALEREYRYWMLGAEKLAPGTAAHRVVRLPGGAVLNRYWDESAQPREESYAEDVAAAKRSKQPPAQFYRNVRAAAASGWDFSSRWFQAGGGLPTIQTTDLVPVDLNCLLYQLEQTLAEACQAAGQPAQARSYATKASRRKAALLALSWDPKVGWFQDYNWQRRQRSPVRTLAGMFPLAFGLATPAQASRVATNLKANFLKPGGLATTLSTTGQQWDAPNGWAPLQYLAIDGLRRYDRRPLADTIALRWVRLNRRVFTQTGKLLEKYDVVAPSRPAGGGEYPLQDGFGWTNGVLLRLLEWYKLN</sequence>
<dbReference type="InterPro" id="IPR008928">
    <property type="entry name" value="6-hairpin_glycosidase_sf"/>
</dbReference>
<accession>A0ABS0INU6</accession>
<comment type="caution">
    <text evidence="4">The sequence shown here is derived from an EMBL/GenBank/DDBJ whole genome shotgun (WGS) entry which is preliminary data.</text>
</comment>
<dbReference type="InterPro" id="IPR012341">
    <property type="entry name" value="6hp_glycosidase-like_sf"/>
</dbReference>
<dbReference type="SUPFAM" id="SSF48208">
    <property type="entry name" value="Six-hairpin glycosidases"/>
    <property type="match status" value="1"/>
</dbReference>
<evidence type="ECO:0000256" key="3">
    <source>
        <dbReference type="SAM" id="SignalP"/>
    </source>
</evidence>
<dbReference type="PANTHER" id="PTHR23403:SF1">
    <property type="entry name" value="TREHALASE"/>
    <property type="match status" value="1"/>
</dbReference>
<dbReference type="Pfam" id="PF01204">
    <property type="entry name" value="Trehalase"/>
    <property type="match status" value="1"/>
</dbReference>